<dbReference type="OrthoDB" id="6224010at2759"/>
<evidence type="ECO:0000256" key="3">
    <source>
        <dbReference type="RuleBase" id="RU364104"/>
    </source>
</evidence>
<comment type="caution">
    <text evidence="4">The sequence shown here is derived from an EMBL/GenBank/DDBJ whole genome shotgun (WGS) entry which is preliminary data.</text>
</comment>
<organism evidence="4 5">
    <name type="scientific">Diutina rugosa</name>
    <name type="common">Yeast</name>
    <name type="synonym">Candida rugosa</name>
    <dbReference type="NCBI Taxonomy" id="5481"/>
    <lineage>
        <taxon>Eukaryota</taxon>
        <taxon>Fungi</taxon>
        <taxon>Dikarya</taxon>
        <taxon>Ascomycota</taxon>
        <taxon>Saccharomycotina</taxon>
        <taxon>Pichiomycetes</taxon>
        <taxon>Debaryomycetaceae</taxon>
        <taxon>Diutina</taxon>
    </lineage>
</organism>
<name>A0A642UTQ2_DIURU</name>
<dbReference type="GeneID" id="54780342"/>
<dbReference type="Pfam" id="PF08583">
    <property type="entry name" value="Cmc1"/>
    <property type="match status" value="1"/>
</dbReference>
<accession>A0A642UTQ2</accession>
<evidence type="ECO:0000313" key="5">
    <source>
        <dbReference type="Proteomes" id="UP000449547"/>
    </source>
</evidence>
<reference evidence="4 5" key="1">
    <citation type="submission" date="2019-07" db="EMBL/GenBank/DDBJ databases">
        <title>Genome assembly of two rare yeast pathogens: Diutina rugosa and Trichomonascus ciferrii.</title>
        <authorList>
            <person name="Mixao V."/>
            <person name="Saus E."/>
            <person name="Hansen A."/>
            <person name="Lass-Flor C."/>
            <person name="Gabaldon T."/>
        </authorList>
    </citation>
    <scope>NUCLEOTIDE SEQUENCE [LARGE SCALE GENOMIC DNA]</scope>
    <source>
        <strain evidence="4 5">CBS 613</strain>
    </source>
</reference>
<dbReference type="OMA" id="WILTPKE"/>
<sequence length="131" mass="15382">MSYYNKDKKTFNDIELPTNPNMPAWVITPKEEKAIFERWRKKAFARCDDLIKAYIECSNSYKNPLESMKKCEQANKASLDCVAQYQKQEYLDIERDILIKEKAEKKKIYKRYLEEQQAKLAEEKGTAGSGP</sequence>
<keyword evidence="3" id="KW-0999">Mitochondrion inner membrane</keyword>
<dbReference type="RefSeq" id="XP_034013647.1">
    <property type="nucleotide sequence ID" value="XM_034154259.1"/>
</dbReference>
<dbReference type="Proteomes" id="UP000449547">
    <property type="component" value="Unassembled WGS sequence"/>
</dbReference>
<keyword evidence="3" id="KW-0472">Membrane</keyword>
<protein>
    <recommendedName>
        <fullName evidence="3">COX assembly mitochondrial protein</fullName>
    </recommendedName>
</protein>
<keyword evidence="3" id="KW-0143">Chaperone</keyword>
<dbReference type="EMBL" id="SWFT01000050">
    <property type="protein sequence ID" value="KAA8905261.1"/>
    <property type="molecule type" value="Genomic_DNA"/>
</dbReference>
<comment type="similarity">
    <text evidence="1 3">Belongs to the CMC family.</text>
</comment>
<gene>
    <name evidence="4" type="ORF">DIURU_001689</name>
</gene>
<comment type="subcellular location">
    <subcellularLocation>
        <location evidence="3">Mitochondrion inner membrane</location>
    </subcellularLocation>
</comment>
<comment type="function">
    <text evidence="3">Required for mitochondrial cytochrome c oxidase (COX) assembly and respiration.</text>
</comment>
<dbReference type="PROSITE" id="PS51808">
    <property type="entry name" value="CHCH"/>
    <property type="match status" value="1"/>
</dbReference>
<dbReference type="GO" id="GO:0005743">
    <property type="term" value="C:mitochondrial inner membrane"/>
    <property type="evidence" value="ECO:0007669"/>
    <property type="project" value="UniProtKB-SubCell"/>
</dbReference>
<keyword evidence="3" id="KW-0496">Mitochondrion</keyword>
<keyword evidence="2" id="KW-1015">Disulfide bond</keyword>
<dbReference type="InterPro" id="IPR013892">
    <property type="entry name" value="Cyt_c_biogenesis_Cmc1-like"/>
</dbReference>
<evidence type="ECO:0000256" key="1">
    <source>
        <dbReference type="ARBA" id="ARBA00007347"/>
    </source>
</evidence>
<evidence type="ECO:0000256" key="2">
    <source>
        <dbReference type="ARBA" id="ARBA00023157"/>
    </source>
</evidence>
<dbReference type="VEuPathDB" id="FungiDB:DIURU_001689"/>
<proteinExistence type="inferred from homology"/>
<keyword evidence="5" id="KW-1185">Reference proteome</keyword>
<evidence type="ECO:0000313" key="4">
    <source>
        <dbReference type="EMBL" id="KAA8905261.1"/>
    </source>
</evidence>
<dbReference type="AlphaFoldDB" id="A0A642UTQ2"/>